<evidence type="ECO:0000256" key="7">
    <source>
        <dbReference type="ARBA" id="ARBA00043129"/>
    </source>
</evidence>
<keyword evidence="3" id="KW-0808">Transferase</keyword>
<evidence type="ECO:0000256" key="8">
    <source>
        <dbReference type="ARBA" id="ARBA00047306"/>
    </source>
</evidence>
<evidence type="ECO:0000256" key="10">
    <source>
        <dbReference type="ARBA" id="ARBA00048167"/>
    </source>
</evidence>
<dbReference type="GO" id="GO:0071885">
    <property type="term" value="F:N-terminal protein N-methyltransferase activity"/>
    <property type="evidence" value="ECO:0007669"/>
    <property type="project" value="UniProtKB-EC"/>
</dbReference>
<protein>
    <recommendedName>
        <fullName evidence="6">Alpha N-terminal protein methyltransferase 1</fullName>
        <ecNumber evidence="5">2.1.1.244</ecNumber>
    </recommendedName>
    <alternativeName>
        <fullName evidence="7">X-Pro-Lys N-terminal protein methyltransferase 1</fullName>
    </alternativeName>
</protein>
<evidence type="ECO:0000256" key="1">
    <source>
        <dbReference type="ARBA" id="ARBA00009059"/>
    </source>
</evidence>
<dbReference type="Gene3D" id="3.40.50.150">
    <property type="entry name" value="Vaccinia Virus protein VP39"/>
    <property type="match status" value="1"/>
</dbReference>
<evidence type="ECO:0000256" key="11">
    <source>
        <dbReference type="SAM" id="MobiDB-lite"/>
    </source>
</evidence>
<comment type="caution">
    <text evidence="12">The sequence shown here is derived from an EMBL/GenBank/DDBJ whole genome shotgun (WGS) entry which is preliminary data.</text>
</comment>
<comment type="catalytic activity">
    <reaction evidence="9">
        <text>N-terminal L-prolyl-L-prolyl-L-lysyl-[protein] + 2 S-adenosyl-L-methionine = N-terminal N,N-dimethyl-L-prolyl-L-prolyl-L-lysyl-[protein] + 2 S-adenosyl-L-homocysteine + 2 H(+)</text>
        <dbReference type="Rhea" id="RHEA:54736"/>
        <dbReference type="Rhea" id="RHEA-COMP:13787"/>
        <dbReference type="Rhea" id="RHEA-COMP:13974"/>
        <dbReference type="ChEBI" id="CHEBI:15378"/>
        <dbReference type="ChEBI" id="CHEBI:57856"/>
        <dbReference type="ChEBI" id="CHEBI:59789"/>
        <dbReference type="ChEBI" id="CHEBI:138059"/>
        <dbReference type="ChEBI" id="CHEBI:138318"/>
        <dbReference type="EC" id="2.1.1.244"/>
    </reaction>
</comment>
<dbReference type="GO" id="GO:0032259">
    <property type="term" value="P:methylation"/>
    <property type="evidence" value="ECO:0007669"/>
    <property type="project" value="UniProtKB-KW"/>
</dbReference>
<dbReference type="Proteomes" id="UP000816034">
    <property type="component" value="Unassembled WGS sequence"/>
</dbReference>
<dbReference type="GeneID" id="68103866"/>
<accession>A0AA88H435</accession>
<evidence type="ECO:0000313" key="13">
    <source>
        <dbReference type="Proteomes" id="UP000816034"/>
    </source>
</evidence>
<evidence type="ECO:0000256" key="6">
    <source>
        <dbReference type="ARBA" id="ARBA00039449"/>
    </source>
</evidence>
<dbReference type="RefSeq" id="XP_044554581.1">
    <property type="nucleotide sequence ID" value="XM_044687065.1"/>
</dbReference>
<keyword evidence="4" id="KW-0949">S-adenosyl-L-methionine</keyword>
<organism evidence="12 13">
    <name type="scientific">Naegleria lovaniensis</name>
    <name type="common">Amoeba</name>
    <dbReference type="NCBI Taxonomy" id="51637"/>
    <lineage>
        <taxon>Eukaryota</taxon>
        <taxon>Discoba</taxon>
        <taxon>Heterolobosea</taxon>
        <taxon>Tetramitia</taxon>
        <taxon>Eutetramitia</taxon>
        <taxon>Vahlkampfiidae</taxon>
        <taxon>Naegleria</taxon>
    </lineage>
</organism>
<keyword evidence="2" id="KW-0489">Methyltransferase</keyword>
<dbReference type="InterPro" id="IPR029063">
    <property type="entry name" value="SAM-dependent_MTases_sf"/>
</dbReference>
<evidence type="ECO:0000256" key="9">
    <source>
        <dbReference type="ARBA" id="ARBA00047885"/>
    </source>
</evidence>
<evidence type="ECO:0000313" key="12">
    <source>
        <dbReference type="EMBL" id="KAG2392687.1"/>
    </source>
</evidence>
<reference evidence="12 13" key="1">
    <citation type="journal article" date="2018" name="BMC Genomics">
        <title>The genome of Naegleria lovaniensis, the basis for a comparative approach to unravel pathogenicity factors of the human pathogenic amoeba N. fowleri.</title>
        <authorList>
            <person name="Liechti N."/>
            <person name="Schurch N."/>
            <person name="Bruggmann R."/>
            <person name="Wittwer M."/>
        </authorList>
    </citation>
    <scope>NUCLEOTIDE SEQUENCE [LARGE SCALE GENOMIC DNA]</scope>
    <source>
        <strain evidence="12 13">ATCC 30569</strain>
    </source>
</reference>
<dbReference type="PANTHER" id="PTHR12753:SF0">
    <property type="entry name" value="ALPHA N-TERMINAL PROTEIN METHYLTRANSFERASE 1"/>
    <property type="match status" value="1"/>
</dbReference>
<dbReference type="EMBL" id="PYSW02000004">
    <property type="protein sequence ID" value="KAG2392687.1"/>
    <property type="molecule type" value="Genomic_DNA"/>
</dbReference>
<evidence type="ECO:0000256" key="4">
    <source>
        <dbReference type="ARBA" id="ARBA00022691"/>
    </source>
</evidence>
<name>A0AA88H435_NAELO</name>
<dbReference type="EC" id="2.1.1.244" evidence="5"/>
<comment type="similarity">
    <text evidence="1">Belongs to the methyltransferase superfamily. NTM1 family.</text>
</comment>
<sequence length="296" mass="34060">MAPTRSNASSSSEVKPQNSSVDVVASSPSTPIVLDYAGLKERGITSGYTRRFASLKEFWDIAEADFYKKATEYWKEKVTNDIDGMLGGFTHVHERDVKESSSFLKKVLQDVTPSREGEKPFLYCLECGSGNGRVTKNLLSQYFDYIDCEDVNEEFLIKAKEECAKVKETFAVGLQNLHTVFKDARKPKYHCVWIQWCSCFLTDRDFIKLIELCYDLLYDGGILCFKENIATDCFVVDEDDGSLTRSNDHYCYLFSKVESKFTLIENVKQKNWEKGLFALRMYCLKKSNREEHSHQQ</sequence>
<evidence type="ECO:0000256" key="3">
    <source>
        <dbReference type="ARBA" id="ARBA00022679"/>
    </source>
</evidence>
<gene>
    <name evidence="12" type="ORF">C9374_011412</name>
</gene>
<dbReference type="Pfam" id="PF05891">
    <property type="entry name" value="Methyltransf_PK"/>
    <property type="match status" value="1"/>
</dbReference>
<dbReference type="GO" id="GO:0005737">
    <property type="term" value="C:cytoplasm"/>
    <property type="evidence" value="ECO:0007669"/>
    <property type="project" value="TreeGrafter"/>
</dbReference>
<proteinExistence type="inferred from homology"/>
<dbReference type="PANTHER" id="PTHR12753">
    <property type="entry name" value="AD-003 - RELATED"/>
    <property type="match status" value="1"/>
</dbReference>
<dbReference type="AlphaFoldDB" id="A0AA88H435"/>
<feature type="region of interest" description="Disordered" evidence="11">
    <location>
        <begin position="1"/>
        <end position="25"/>
    </location>
</feature>
<evidence type="ECO:0000256" key="2">
    <source>
        <dbReference type="ARBA" id="ARBA00022603"/>
    </source>
</evidence>
<dbReference type="SUPFAM" id="SSF53335">
    <property type="entry name" value="S-adenosyl-L-methionine-dependent methyltransferases"/>
    <property type="match status" value="1"/>
</dbReference>
<dbReference type="InterPro" id="IPR008576">
    <property type="entry name" value="MeTrfase_NTM1"/>
</dbReference>
<evidence type="ECO:0000256" key="5">
    <source>
        <dbReference type="ARBA" id="ARBA00039112"/>
    </source>
</evidence>
<comment type="catalytic activity">
    <reaction evidence="8">
        <text>N-terminal L-seryl-L-prolyl-L-lysyl-[protein] + 3 S-adenosyl-L-methionine = N-terminal N,N,N-trimethyl-L-seryl-L-prolyl-L-lysyl-[protein] + 3 S-adenosyl-L-homocysteine + 3 H(+)</text>
        <dbReference type="Rhea" id="RHEA:54724"/>
        <dbReference type="Rhea" id="RHEA-COMP:13789"/>
        <dbReference type="Rhea" id="RHEA-COMP:13973"/>
        <dbReference type="ChEBI" id="CHEBI:15378"/>
        <dbReference type="ChEBI" id="CHEBI:57856"/>
        <dbReference type="ChEBI" id="CHEBI:59789"/>
        <dbReference type="ChEBI" id="CHEBI:138061"/>
        <dbReference type="ChEBI" id="CHEBI:138317"/>
        <dbReference type="EC" id="2.1.1.244"/>
    </reaction>
</comment>
<keyword evidence="13" id="KW-1185">Reference proteome</keyword>
<comment type="catalytic activity">
    <reaction evidence="10">
        <text>N-terminal L-alanyl-L-prolyl-L-lysyl-[protein] + 3 S-adenosyl-L-methionine = N-terminal N,N,N-trimethyl-L-alanyl-L-prolyl-L-lysyl-[protein] + 3 S-adenosyl-L-homocysteine + 3 H(+)</text>
        <dbReference type="Rhea" id="RHEA:54712"/>
        <dbReference type="Rhea" id="RHEA-COMP:13785"/>
        <dbReference type="Rhea" id="RHEA-COMP:13971"/>
        <dbReference type="ChEBI" id="CHEBI:15378"/>
        <dbReference type="ChEBI" id="CHEBI:57856"/>
        <dbReference type="ChEBI" id="CHEBI:59789"/>
        <dbReference type="ChEBI" id="CHEBI:138057"/>
        <dbReference type="ChEBI" id="CHEBI:138315"/>
        <dbReference type="EC" id="2.1.1.244"/>
    </reaction>
</comment>